<evidence type="ECO:0000256" key="1">
    <source>
        <dbReference type="ARBA" id="ARBA00022527"/>
    </source>
</evidence>
<sequence length="174" mass="20932">MDEDQFDIELQALHLVENNNYNSDNTNHVTTPQNDSGKSFLTRCHWKEAAKKALHLSDPWEEFHLEQLETEVVCRYRFNAIRQTWIKDEVLVKIAKEPFSHGAMRSCFRLKKLSTFCHRQNWRSASNYVAKRYMEDVDCNVYFEDVKLQIDAKLWGEEYNRHNHRKKWIYSKCL</sequence>
<dbReference type="Pfam" id="PF02816">
    <property type="entry name" value="Alpha_kinase"/>
    <property type="match status" value="1"/>
</dbReference>
<organism evidence="7 8">
    <name type="scientific">Trichonephila inaurata madagascariensis</name>
    <dbReference type="NCBI Taxonomy" id="2747483"/>
    <lineage>
        <taxon>Eukaryota</taxon>
        <taxon>Metazoa</taxon>
        <taxon>Ecdysozoa</taxon>
        <taxon>Arthropoda</taxon>
        <taxon>Chelicerata</taxon>
        <taxon>Arachnida</taxon>
        <taxon>Araneae</taxon>
        <taxon>Araneomorphae</taxon>
        <taxon>Entelegynae</taxon>
        <taxon>Araneoidea</taxon>
        <taxon>Nephilidae</taxon>
        <taxon>Trichonephila</taxon>
        <taxon>Trichonephila inaurata</taxon>
    </lineage>
</organism>
<dbReference type="PROSITE" id="PS51158">
    <property type="entry name" value="ALPHA_KINASE"/>
    <property type="match status" value="1"/>
</dbReference>
<evidence type="ECO:0000256" key="2">
    <source>
        <dbReference type="ARBA" id="ARBA00022679"/>
    </source>
</evidence>
<dbReference type="GO" id="GO:1903013">
    <property type="term" value="P:response to differentiation-inducing factor 1"/>
    <property type="evidence" value="ECO:0007669"/>
    <property type="project" value="TreeGrafter"/>
</dbReference>
<keyword evidence="2" id="KW-0808">Transferase</keyword>
<name>A0A8X6WWF9_9ARAC</name>
<dbReference type="GO" id="GO:0031037">
    <property type="term" value="P:myosin II filament disassembly"/>
    <property type="evidence" value="ECO:0007669"/>
    <property type="project" value="TreeGrafter"/>
</dbReference>
<gene>
    <name evidence="7" type="primary">Eef2k</name>
    <name evidence="7" type="ORF">TNIN_414141</name>
</gene>
<dbReference type="InterPro" id="IPR011009">
    <property type="entry name" value="Kinase-like_dom_sf"/>
</dbReference>
<keyword evidence="1" id="KW-0723">Serine/threonine-protein kinase</keyword>
<dbReference type="GO" id="GO:0004686">
    <property type="term" value="F:elongation factor-2 kinase activity"/>
    <property type="evidence" value="ECO:0007669"/>
    <property type="project" value="TreeGrafter"/>
</dbReference>
<feature type="domain" description="Alpha-type protein kinase" evidence="6">
    <location>
        <begin position="77"/>
        <end position="174"/>
    </location>
</feature>
<keyword evidence="4" id="KW-0418">Kinase</keyword>
<dbReference type="OrthoDB" id="301415at2759"/>
<evidence type="ECO:0000256" key="5">
    <source>
        <dbReference type="ARBA" id="ARBA00022840"/>
    </source>
</evidence>
<dbReference type="EMBL" id="BMAV01002443">
    <property type="protein sequence ID" value="GFY41331.1"/>
    <property type="molecule type" value="Genomic_DNA"/>
</dbReference>
<dbReference type="InterPro" id="IPR004166">
    <property type="entry name" value="a-kinase_dom"/>
</dbReference>
<evidence type="ECO:0000313" key="7">
    <source>
        <dbReference type="EMBL" id="GFY41331.1"/>
    </source>
</evidence>
<dbReference type="GO" id="GO:0005524">
    <property type="term" value="F:ATP binding"/>
    <property type="evidence" value="ECO:0007669"/>
    <property type="project" value="UniProtKB-KW"/>
</dbReference>
<dbReference type="PANTHER" id="PTHR45992">
    <property type="entry name" value="EUKARYOTIC ELONGATION FACTOR 2 KINASE-RELATED"/>
    <property type="match status" value="1"/>
</dbReference>
<protein>
    <recommendedName>
        <fullName evidence="6">Alpha-type protein kinase domain-containing protein</fullName>
    </recommendedName>
</protein>
<dbReference type="SMART" id="SM00811">
    <property type="entry name" value="Alpha_kinase"/>
    <property type="match status" value="1"/>
</dbReference>
<keyword evidence="5" id="KW-0067">ATP-binding</keyword>
<reference evidence="7" key="1">
    <citation type="submission" date="2020-08" db="EMBL/GenBank/DDBJ databases">
        <title>Multicomponent nature underlies the extraordinary mechanical properties of spider dragline silk.</title>
        <authorList>
            <person name="Kono N."/>
            <person name="Nakamura H."/>
            <person name="Mori M."/>
            <person name="Yoshida Y."/>
            <person name="Ohtoshi R."/>
            <person name="Malay A.D."/>
            <person name="Moran D.A.P."/>
            <person name="Tomita M."/>
            <person name="Numata K."/>
            <person name="Arakawa K."/>
        </authorList>
    </citation>
    <scope>NUCLEOTIDE SEQUENCE</scope>
</reference>
<dbReference type="SUPFAM" id="SSF56112">
    <property type="entry name" value="Protein kinase-like (PK-like)"/>
    <property type="match status" value="1"/>
</dbReference>
<evidence type="ECO:0000256" key="4">
    <source>
        <dbReference type="ARBA" id="ARBA00022777"/>
    </source>
</evidence>
<dbReference type="InterPro" id="IPR051852">
    <property type="entry name" value="Alpha-type_PK"/>
</dbReference>
<dbReference type="Gene3D" id="3.30.200.20">
    <property type="entry name" value="Phosphorylase Kinase, domain 1"/>
    <property type="match status" value="2"/>
</dbReference>
<accession>A0A8X6WWF9</accession>
<keyword evidence="8" id="KW-1185">Reference proteome</keyword>
<proteinExistence type="predicted"/>
<dbReference type="Proteomes" id="UP000886998">
    <property type="component" value="Unassembled WGS sequence"/>
</dbReference>
<dbReference type="AlphaFoldDB" id="A0A8X6WWF9"/>
<keyword evidence="3" id="KW-0547">Nucleotide-binding</keyword>
<evidence type="ECO:0000259" key="6">
    <source>
        <dbReference type="PROSITE" id="PS51158"/>
    </source>
</evidence>
<evidence type="ECO:0000256" key="3">
    <source>
        <dbReference type="ARBA" id="ARBA00022741"/>
    </source>
</evidence>
<comment type="caution">
    <text evidence="7">The sequence shown here is derived from an EMBL/GenBank/DDBJ whole genome shotgun (WGS) entry which is preliminary data.</text>
</comment>
<evidence type="ECO:0000313" key="8">
    <source>
        <dbReference type="Proteomes" id="UP000886998"/>
    </source>
</evidence>
<dbReference type="PANTHER" id="PTHR45992:SF2">
    <property type="entry name" value="EUKARYOTIC ELONGATION FACTOR 2 KINASE"/>
    <property type="match status" value="1"/>
</dbReference>